<organism evidence="1 2">
    <name type="scientific">Smallanthus sonchifolius</name>
    <dbReference type="NCBI Taxonomy" id="185202"/>
    <lineage>
        <taxon>Eukaryota</taxon>
        <taxon>Viridiplantae</taxon>
        <taxon>Streptophyta</taxon>
        <taxon>Embryophyta</taxon>
        <taxon>Tracheophyta</taxon>
        <taxon>Spermatophyta</taxon>
        <taxon>Magnoliopsida</taxon>
        <taxon>eudicotyledons</taxon>
        <taxon>Gunneridae</taxon>
        <taxon>Pentapetalae</taxon>
        <taxon>asterids</taxon>
        <taxon>campanulids</taxon>
        <taxon>Asterales</taxon>
        <taxon>Asteraceae</taxon>
        <taxon>Asteroideae</taxon>
        <taxon>Heliantheae alliance</taxon>
        <taxon>Millerieae</taxon>
        <taxon>Smallanthus</taxon>
    </lineage>
</organism>
<dbReference type="EMBL" id="CM042029">
    <property type="protein sequence ID" value="KAI3796414.1"/>
    <property type="molecule type" value="Genomic_DNA"/>
</dbReference>
<evidence type="ECO:0000313" key="1">
    <source>
        <dbReference type="EMBL" id="KAI3796414.1"/>
    </source>
</evidence>
<evidence type="ECO:0000313" key="2">
    <source>
        <dbReference type="Proteomes" id="UP001056120"/>
    </source>
</evidence>
<reference evidence="2" key="1">
    <citation type="journal article" date="2022" name="Mol. Ecol. Resour.">
        <title>The genomes of chicory, endive, great burdock and yacon provide insights into Asteraceae palaeo-polyploidization history and plant inulin production.</title>
        <authorList>
            <person name="Fan W."/>
            <person name="Wang S."/>
            <person name="Wang H."/>
            <person name="Wang A."/>
            <person name="Jiang F."/>
            <person name="Liu H."/>
            <person name="Zhao H."/>
            <person name="Xu D."/>
            <person name="Zhang Y."/>
        </authorList>
    </citation>
    <scope>NUCLEOTIDE SEQUENCE [LARGE SCALE GENOMIC DNA]</scope>
    <source>
        <strain evidence="2">cv. Yunnan</strain>
    </source>
</reference>
<proteinExistence type="predicted"/>
<gene>
    <name evidence="1" type="ORF">L1987_39084</name>
</gene>
<dbReference type="Proteomes" id="UP001056120">
    <property type="component" value="Linkage Group LG12"/>
</dbReference>
<protein>
    <submittedName>
        <fullName evidence="1">Uncharacterized protein</fullName>
    </submittedName>
</protein>
<reference evidence="1 2" key="2">
    <citation type="journal article" date="2022" name="Mol. Ecol. Resour.">
        <title>The genomes of chicory, endive, great burdock and yacon provide insights into Asteraceae paleo-polyploidization history and plant inulin production.</title>
        <authorList>
            <person name="Fan W."/>
            <person name="Wang S."/>
            <person name="Wang H."/>
            <person name="Wang A."/>
            <person name="Jiang F."/>
            <person name="Liu H."/>
            <person name="Zhao H."/>
            <person name="Xu D."/>
            <person name="Zhang Y."/>
        </authorList>
    </citation>
    <scope>NUCLEOTIDE SEQUENCE [LARGE SCALE GENOMIC DNA]</scope>
    <source>
        <strain evidence="2">cv. Yunnan</strain>
        <tissue evidence="1">Leaves</tissue>
    </source>
</reference>
<keyword evidence="2" id="KW-1185">Reference proteome</keyword>
<accession>A0ACB9HL24</accession>
<sequence length="87" mass="9497">MGQESSGRSKYFASEIQNQEDAKEPTSKRKVEKSSADVQPPHVHSLNDDGDDDGDETGKSSAEMTPNVIHKAEGGLDVIQTYVFQTD</sequence>
<comment type="caution">
    <text evidence="1">The sequence shown here is derived from an EMBL/GenBank/DDBJ whole genome shotgun (WGS) entry which is preliminary data.</text>
</comment>
<name>A0ACB9HL24_9ASTR</name>